<accession>A0A9Y3RMJ2</accession>
<gene>
    <name evidence="4" type="primary">LOC102215007</name>
</gene>
<feature type="compositionally biased region" description="Acidic residues" evidence="1">
    <location>
        <begin position="388"/>
        <end position="402"/>
    </location>
</feature>
<dbReference type="AlphaFoldDB" id="A0A9Y3RMJ2"/>
<keyword evidence="3" id="KW-1185">Reference proteome</keyword>
<name>A0A9Y3RMJ2_9CICH</name>
<feature type="compositionally biased region" description="Polar residues" evidence="1">
    <location>
        <begin position="8"/>
        <end position="24"/>
    </location>
</feature>
<dbReference type="GO" id="GO:0006357">
    <property type="term" value="P:regulation of transcription by RNA polymerase II"/>
    <property type="evidence" value="ECO:0007669"/>
    <property type="project" value="TreeGrafter"/>
</dbReference>
<dbReference type="PANTHER" id="PTHR12243">
    <property type="entry name" value="MADF DOMAIN TRANSCRIPTION FACTOR"/>
    <property type="match status" value="1"/>
</dbReference>
<feature type="region of interest" description="Disordered" evidence="1">
    <location>
        <begin position="374"/>
        <end position="430"/>
    </location>
</feature>
<dbReference type="PROSITE" id="PS51029">
    <property type="entry name" value="MADF"/>
    <property type="match status" value="1"/>
</dbReference>
<evidence type="ECO:0000256" key="1">
    <source>
        <dbReference type="SAM" id="MobiDB-lite"/>
    </source>
</evidence>
<sequence length="554" mass="63025">MNGADYLQQHSAESLSFEEMQQINPLGVHQQQKDEGSQTSEVQQLLEMKEDHPEWSLGLDQQDRESLQIKEEQEELWTNQEGEQHNGLKVTDVTTFPFTIVTVKSEDDDKEKSQSLQLHQSQTEDNSEMEPLTSSPAKQVCRQRQQVYSQSPNMMQKNVSRFSIPPMERRTARRSMKGRGRWQKCLPASSSSDITLATSQYQKDSDENSDPSLSLIANMPHTMLEPGSSASLHGRVGHRVVTGEPELEIEDEKPMVSHWPGVKKRIRMEPEATLSPEQEDHLVEWFAAHPFFYDQTARDFKDKRRREQLLDQKAEELGVTGNFLWGWFRNMRTVYGKLRKKKNEQATRPLTARQRWTSDMFKFLDKHMTIRRSSLGKLQGAQSTNTGVEEEEEEEEEEEGDEEPARSSSRPGSPSPVPSSQTPKLKGKKAKLASRCVNKAVLQIPNSMSSLQTAMRSLQVAMESLQAAVGGLSNNRVMYCQYLSTEVGMLTEEQWSMFQQETMGMLIRFRTARQQRQQSAVPVLLPPGSMESIPGPSSTLLSSSYFQSRPAPPQ</sequence>
<feature type="region of interest" description="Disordered" evidence="1">
    <location>
        <begin position="105"/>
        <end position="140"/>
    </location>
</feature>
<dbReference type="PANTHER" id="PTHR12243:SF60">
    <property type="entry name" value="SI:CH211-15D5.12-RELATED"/>
    <property type="match status" value="1"/>
</dbReference>
<dbReference type="InterPro" id="IPR039353">
    <property type="entry name" value="TF_Adf1"/>
</dbReference>
<dbReference type="GeneID" id="102215007"/>
<dbReference type="RefSeq" id="XP_005743436.1">
    <property type="nucleotide sequence ID" value="XM_005743379.1"/>
</dbReference>
<evidence type="ECO:0000313" key="3">
    <source>
        <dbReference type="Proteomes" id="UP000695023"/>
    </source>
</evidence>
<evidence type="ECO:0000313" key="4">
    <source>
        <dbReference type="RefSeq" id="XP_005743436.1"/>
    </source>
</evidence>
<reference evidence="4" key="1">
    <citation type="submission" date="2025-08" db="UniProtKB">
        <authorList>
            <consortium name="RefSeq"/>
        </authorList>
    </citation>
    <scope>IDENTIFICATION</scope>
</reference>
<dbReference type="Proteomes" id="UP000695023">
    <property type="component" value="Unplaced"/>
</dbReference>
<feature type="compositionally biased region" description="Polar residues" evidence="1">
    <location>
        <begin position="114"/>
        <end position="124"/>
    </location>
</feature>
<dbReference type="InterPro" id="IPR006578">
    <property type="entry name" value="MADF-dom"/>
</dbReference>
<dbReference type="GO" id="GO:0005634">
    <property type="term" value="C:nucleus"/>
    <property type="evidence" value="ECO:0007669"/>
    <property type="project" value="TreeGrafter"/>
</dbReference>
<feature type="region of interest" description="Disordered" evidence="1">
    <location>
        <begin position="1"/>
        <end position="57"/>
    </location>
</feature>
<dbReference type="Pfam" id="PF10545">
    <property type="entry name" value="MADF_DNA_bdg"/>
    <property type="match status" value="1"/>
</dbReference>
<feature type="region of interest" description="Disordered" evidence="1">
    <location>
        <begin position="522"/>
        <end position="554"/>
    </location>
</feature>
<proteinExistence type="predicted"/>
<feature type="domain" description="MADF" evidence="2">
    <location>
        <begin position="281"/>
        <end position="369"/>
    </location>
</feature>
<evidence type="ECO:0000259" key="2">
    <source>
        <dbReference type="PROSITE" id="PS51029"/>
    </source>
</evidence>
<dbReference type="GO" id="GO:0005667">
    <property type="term" value="C:transcription regulator complex"/>
    <property type="evidence" value="ECO:0007669"/>
    <property type="project" value="TreeGrafter"/>
</dbReference>
<organism evidence="3 4">
    <name type="scientific">Pundamilia nyererei</name>
    <dbReference type="NCBI Taxonomy" id="303518"/>
    <lineage>
        <taxon>Eukaryota</taxon>
        <taxon>Metazoa</taxon>
        <taxon>Chordata</taxon>
        <taxon>Craniata</taxon>
        <taxon>Vertebrata</taxon>
        <taxon>Euteleostomi</taxon>
        <taxon>Actinopterygii</taxon>
        <taxon>Neopterygii</taxon>
        <taxon>Teleostei</taxon>
        <taxon>Neoteleostei</taxon>
        <taxon>Acanthomorphata</taxon>
        <taxon>Ovalentaria</taxon>
        <taxon>Cichlomorphae</taxon>
        <taxon>Cichliformes</taxon>
        <taxon>Cichlidae</taxon>
        <taxon>African cichlids</taxon>
        <taxon>Pseudocrenilabrinae</taxon>
        <taxon>Haplochromini</taxon>
        <taxon>Pundamilia</taxon>
    </lineage>
</organism>
<protein>
    <submittedName>
        <fullName evidence="4">Uncharacterized protein LOC102215007 isoform X1</fullName>
    </submittedName>
</protein>
<dbReference type="SMART" id="SM00595">
    <property type="entry name" value="MADF"/>
    <property type="match status" value="1"/>
</dbReference>